<keyword evidence="1" id="KW-0472">Membrane</keyword>
<proteinExistence type="predicted"/>
<feature type="transmembrane region" description="Helical" evidence="1">
    <location>
        <begin position="97"/>
        <end position="118"/>
    </location>
</feature>
<sequence length="163" mass="18493">MQARKKKQAERTNPWLYCLEIGFFAGLIWGLLHWMLYSLSFTKIIPGYLAEPFFRRTFLVTYWGHAMGIMMYVGFSAVAALLYYLLLGRFKGPWPGLIYGGAWYGAVIIIGAPALKIIGAPNVIGWNTLATMLCIFLLWGLFIGYSIAFEYHNEAGREPITVH</sequence>
<keyword evidence="3" id="KW-1185">Reference proteome</keyword>
<dbReference type="AlphaFoldDB" id="A0A2W1L425"/>
<dbReference type="EMBL" id="QKRB01000057">
    <property type="protein sequence ID" value="PZD93723.1"/>
    <property type="molecule type" value="Genomic_DNA"/>
</dbReference>
<keyword evidence="1" id="KW-1133">Transmembrane helix</keyword>
<feature type="transmembrane region" description="Helical" evidence="1">
    <location>
        <begin position="21"/>
        <end position="42"/>
    </location>
</feature>
<feature type="transmembrane region" description="Helical" evidence="1">
    <location>
        <begin position="124"/>
        <end position="148"/>
    </location>
</feature>
<protein>
    <recommendedName>
        <fullName evidence="4">DUF2938 domain-containing protein</fullName>
    </recommendedName>
</protein>
<evidence type="ECO:0000256" key="1">
    <source>
        <dbReference type="SAM" id="Phobius"/>
    </source>
</evidence>
<feature type="transmembrane region" description="Helical" evidence="1">
    <location>
        <begin position="62"/>
        <end position="85"/>
    </location>
</feature>
<dbReference type="Proteomes" id="UP000249522">
    <property type="component" value="Unassembled WGS sequence"/>
</dbReference>
<evidence type="ECO:0000313" key="2">
    <source>
        <dbReference type="EMBL" id="PZD93723.1"/>
    </source>
</evidence>
<evidence type="ECO:0000313" key="3">
    <source>
        <dbReference type="Proteomes" id="UP000249522"/>
    </source>
</evidence>
<dbReference type="InterPro" id="IPR024563">
    <property type="entry name" value="YqhR"/>
</dbReference>
<organism evidence="2 3">
    <name type="scientific">Paenibacillus sambharensis</name>
    <dbReference type="NCBI Taxonomy" id="1803190"/>
    <lineage>
        <taxon>Bacteria</taxon>
        <taxon>Bacillati</taxon>
        <taxon>Bacillota</taxon>
        <taxon>Bacilli</taxon>
        <taxon>Bacillales</taxon>
        <taxon>Paenibacillaceae</taxon>
        <taxon>Paenibacillus</taxon>
    </lineage>
</organism>
<accession>A0A2W1L425</accession>
<gene>
    <name evidence="2" type="ORF">DNH61_22595</name>
</gene>
<keyword evidence="1" id="KW-0812">Transmembrane</keyword>
<evidence type="ECO:0008006" key="4">
    <source>
        <dbReference type="Google" id="ProtNLM"/>
    </source>
</evidence>
<reference evidence="2 3" key="1">
    <citation type="submission" date="2018-06" db="EMBL/GenBank/DDBJ databases">
        <title>Paenibacillus imtechensis sp. nov.</title>
        <authorList>
            <person name="Pinnaka A.K."/>
            <person name="Singh H."/>
            <person name="Kaur M."/>
        </authorList>
    </citation>
    <scope>NUCLEOTIDE SEQUENCE [LARGE SCALE GENOMIC DNA]</scope>
    <source>
        <strain evidence="2 3">SMB1</strain>
    </source>
</reference>
<comment type="caution">
    <text evidence="2">The sequence shown here is derived from an EMBL/GenBank/DDBJ whole genome shotgun (WGS) entry which is preliminary data.</text>
</comment>
<dbReference type="Pfam" id="PF11085">
    <property type="entry name" value="YqhR"/>
    <property type="match status" value="1"/>
</dbReference>
<name>A0A2W1L425_9BACL</name>
<dbReference type="OrthoDB" id="2691442at2"/>